<sequence>MAKGVGKTVVFPWRKAGRLWRALENRGFPKSEIAERPRGSNTRMLPRGIKHREGSGTKNYQKY</sequence>
<comment type="caution">
    <text evidence="2">The sequence shown here is derived from an EMBL/GenBank/DDBJ whole genome shotgun (WGS) entry which is preliminary data.</text>
</comment>
<feature type="region of interest" description="Disordered" evidence="1">
    <location>
        <begin position="32"/>
        <end position="63"/>
    </location>
</feature>
<protein>
    <submittedName>
        <fullName evidence="2">Uncharacterized protein</fullName>
    </submittedName>
</protein>
<evidence type="ECO:0000313" key="2">
    <source>
        <dbReference type="EMBL" id="OGZ10669.1"/>
    </source>
</evidence>
<dbReference type="EMBL" id="MHLN01000035">
    <property type="protein sequence ID" value="OGZ10669.1"/>
    <property type="molecule type" value="Genomic_DNA"/>
</dbReference>
<name>A0A1G2DAL0_9BACT</name>
<gene>
    <name evidence="2" type="ORF">A3D67_02245</name>
</gene>
<evidence type="ECO:0000256" key="1">
    <source>
        <dbReference type="SAM" id="MobiDB-lite"/>
    </source>
</evidence>
<dbReference type="AlphaFoldDB" id="A0A1G2DAL0"/>
<proteinExistence type="predicted"/>
<dbReference type="Proteomes" id="UP000178099">
    <property type="component" value="Unassembled WGS sequence"/>
</dbReference>
<reference evidence="2 3" key="1">
    <citation type="journal article" date="2016" name="Nat. Commun.">
        <title>Thousands of microbial genomes shed light on interconnected biogeochemical processes in an aquifer system.</title>
        <authorList>
            <person name="Anantharaman K."/>
            <person name="Brown C.T."/>
            <person name="Hug L.A."/>
            <person name="Sharon I."/>
            <person name="Castelle C.J."/>
            <person name="Probst A.J."/>
            <person name="Thomas B.C."/>
            <person name="Singh A."/>
            <person name="Wilkins M.J."/>
            <person name="Karaoz U."/>
            <person name="Brodie E.L."/>
            <person name="Williams K.H."/>
            <person name="Hubbard S.S."/>
            <person name="Banfield J.F."/>
        </authorList>
    </citation>
    <scope>NUCLEOTIDE SEQUENCE [LARGE SCALE GENOMIC DNA]</scope>
</reference>
<evidence type="ECO:0000313" key="3">
    <source>
        <dbReference type="Proteomes" id="UP000178099"/>
    </source>
</evidence>
<organism evidence="2 3">
    <name type="scientific">Candidatus Lloydbacteria bacterium RIFCSPHIGHO2_02_FULL_51_22</name>
    <dbReference type="NCBI Taxonomy" id="1798663"/>
    <lineage>
        <taxon>Bacteria</taxon>
        <taxon>Candidatus Lloydiibacteriota</taxon>
    </lineage>
</organism>
<accession>A0A1G2DAL0</accession>